<keyword evidence="2" id="KW-1185">Reference proteome</keyword>
<dbReference type="Proteomes" id="UP001371218">
    <property type="component" value="Unassembled WGS sequence"/>
</dbReference>
<dbReference type="RefSeq" id="WP_341423662.1">
    <property type="nucleotide sequence ID" value="NZ_JBBUTG010000001.1"/>
</dbReference>
<evidence type="ECO:0008006" key="3">
    <source>
        <dbReference type="Google" id="ProtNLM"/>
    </source>
</evidence>
<organism evidence="1 2">
    <name type="scientific">Ideonella lacteola</name>
    <dbReference type="NCBI Taxonomy" id="2984193"/>
    <lineage>
        <taxon>Bacteria</taxon>
        <taxon>Pseudomonadati</taxon>
        <taxon>Pseudomonadota</taxon>
        <taxon>Betaproteobacteria</taxon>
        <taxon>Burkholderiales</taxon>
        <taxon>Sphaerotilaceae</taxon>
        <taxon>Ideonella</taxon>
    </lineage>
</organism>
<proteinExistence type="predicted"/>
<sequence length="191" mass="21308">MDANLSRRRAAAAVFRWSTIGGWAALAGCSGLIGPPRIAYTESELNQMLQRRFPLRKRVGELLELSLANPRLSLRPGAGRLATEFDLLAEERLLGHRWRGQIALEYGLRLERSDHSLRLDSPWVTRLVLDNKSGNPQIERMGALAMEQVLNDLVVVKMKPEQVERLAQAGYELGDVKIGPNGVEISTRARS</sequence>
<name>A0ABU9BHA3_9BURK</name>
<dbReference type="PROSITE" id="PS51257">
    <property type="entry name" value="PROKAR_LIPOPROTEIN"/>
    <property type="match status" value="1"/>
</dbReference>
<protein>
    <recommendedName>
        <fullName evidence="3">DUF1439 domain-containing protein</fullName>
    </recommendedName>
</protein>
<evidence type="ECO:0000313" key="2">
    <source>
        <dbReference type="Proteomes" id="UP001371218"/>
    </source>
</evidence>
<accession>A0ABU9BHA3</accession>
<evidence type="ECO:0000313" key="1">
    <source>
        <dbReference type="EMBL" id="MEK8029320.1"/>
    </source>
</evidence>
<reference evidence="1 2" key="1">
    <citation type="submission" date="2024-04" db="EMBL/GenBank/DDBJ databases">
        <title>Novel species of the genus Ideonella isolated from streams.</title>
        <authorList>
            <person name="Lu H."/>
        </authorList>
    </citation>
    <scope>NUCLEOTIDE SEQUENCE [LARGE SCALE GENOMIC DNA]</scope>
    <source>
        <strain evidence="1 2">DXS29W</strain>
    </source>
</reference>
<dbReference type="EMBL" id="JBBUTG010000001">
    <property type="protein sequence ID" value="MEK8029320.1"/>
    <property type="molecule type" value="Genomic_DNA"/>
</dbReference>
<gene>
    <name evidence="1" type="ORF">AACH06_00685</name>
</gene>
<dbReference type="Gene3D" id="3.15.10.40">
    <property type="entry name" value="Uncharacterised protein PF07273, DUF1439"/>
    <property type="match status" value="1"/>
</dbReference>
<comment type="caution">
    <text evidence="1">The sequence shown here is derived from an EMBL/GenBank/DDBJ whole genome shotgun (WGS) entry which is preliminary data.</text>
</comment>